<dbReference type="PANTHER" id="PTHR48107:SF16">
    <property type="entry name" value="NADPH-DEPENDENT ALDEHYDE REDUCTASE 1, CHLOROPLASTIC"/>
    <property type="match status" value="1"/>
</dbReference>
<dbReference type="RefSeq" id="WP_015236244.1">
    <property type="nucleotide sequence ID" value="NC_019793.1"/>
</dbReference>
<dbReference type="PRINTS" id="PR00080">
    <property type="entry name" value="SDRFAMILY"/>
</dbReference>
<evidence type="ECO:0000313" key="4">
    <source>
        <dbReference type="Proteomes" id="UP000010467"/>
    </source>
</evidence>
<accession>L0A417</accession>
<keyword evidence="4" id="KW-1185">Reference proteome</keyword>
<dbReference type="FunFam" id="3.40.50.720:FF:000084">
    <property type="entry name" value="Short-chain dehydrogenase reductase"/>
    <property type="match status" value="1"/>
</dbReference>
<dbReference type="OrthoDB" id="9803333at2"/>
<name>L0A417_DEIPD</name>
<dbReference type="GO" id="GO:0016614">
    <property type="term" value="F:oxidoreductase activity, acting on CH-OH group of donors"/>
    <property type="evidence" value="ECO:0007669"/>
    <property type="project" value="UniProtKB-ARBA"/>
</dbReference>
<proteinExistence type="inferred from homology"/>
<protein>
    <recommendedName>
        <fullName evidence="5">Short-chain alcohol dehydrogenase like protein</fullName>
    </recommendedName>
</protein>
<dbReference type="Gene3D" id="3.40.50.720">
    <property type="entry name" value="NAD(P)-binding Rossmann-like Domain"/>
    <property type="match status" value="1"/>
</dbReference>
<dbReference type="AlphaFoldDB" id="L0A417"/>
<dbReference type="Pfam" id="PF13561">
    <property type="entry name" value="adh_short_C2"/>
    <property type="match status" value="1"/>
</dbReference>
<dbReference type="SUPFAM" id="SSF51735">
    <property type="entry name" value="NAD(P)-binding Rossmann-fold domains"/>
    <property type="match status" value="1"/>
</dbReference>
<organism evidence="3 4">
    <name type="scientific">Deinococcus peraridilitoris (strain DSM 19664 / LMG 22246 / CIP 109416 / KR-200)</name>
    <dbReference type="NCBI Taxonomy" id="937777"/>
    <lineage>
        <taxon>Bacteria</taxon>
        <taxon>Thermotogati</taxon>
        <taxon>Deinococcota</taxon>
        <taxon>Deinococci</taxon>
        <taxon>Deinococcales</taxon>
        <taxon>Deinococcaceae</taxon>
        <taxon>Deinococcus</taxon>
    </lineage>
</organism>
<evidence type="ECO:0000256" key="2">
    <source>
        <dbReference type="ARBA" id="ARBA00023002"/>
    </source>
</evidence>
<dbReference type="PATRIC" id="fig|937777.3.peg.2475"/>
<dbReference type="PRINTS" id="PR00081">
    <property type="entry name" value="GDHRDH"/>
</dbReference>
<evidence type="ECO:0008006" key="5">
    <source>
        <dbReference type="Google" id="ProtNLM"/>
    </source>
</evidence>
<dbReference type="Proteomes" id="UP000010467">
    <property type="component" value="Chromosome"/>
</dbReference>
<dbReference type="PANTHER" id="PTHR48107">
    <property type="entry name" value="NADPH-DEPENDENT ALDEHYDE REDUCTASE-LIKE PROTEIN, CHLOROPLASTIC-RELATED"/>
    <property type="match status" value="1"/>
</dbReference>
<dbReference type="STRING" id="937777.Deipe_2470"/>
<gene>
    <name evidence="3" type="ordered locus">Deipe_2470</name>
</gene>
<comment type="similarity">
    <text evidence="1">Belongs to the short-chain dehydrogenases/reductases (SDR) family.</text>
</comment>
<dbReference type="KEGG" id="dpd:Deipe_2470"/>
<dbReference type="InterPro" id="IPR036291">
    <property type="entry name" value="NAD(P)-bd_dom_sf"/>
</dbReference>
<dbReference type="InterPro" id="IPR002347">
    <property type="entry name" value="SDR_fam"/>
</dbReference>
<reference evidence="4" key="1">
    <citation type="submission" date="2012-03" db="EMBL/GenBank/DDBJ databases">
        <title>Complete sequence of chromosome of Deinococcus peraridilitoris DSM 19664.</title>
        <authorList>
            <person name="Lucas S."/>
            <person name="Copeland A."/>
            <person name="Lapidus A."/>
            <person name="Glavina del Rio T."/>
            <person name="Dalin E."/>
            <person name="Tice H."/>
            <person name="Bruce D."/>
            <person name="Goodwin L."/>
            <person name="Pitluck S."/>
            <person name="Peters L."/>
            <person name="Mikhailova N."/>
            <person name="Lu M."/>
            <person name="Kyrpides N."/>
            <person name="Mavromatis K."/>
            <person name="Ivanova N."/>
            <person name="Brettin T."/>
            <person name="Detter J.C."/>
            <person name="Han C."/>
            <person name="Larimer F."/>
            <person name="Land M."/>
            <person name="Hauser L."/>
            <person name="Markowitz V."/>
            <person name="Cheng J.-F."/>
            <person name="Hugenholtz P."/>
            <person name="Woyke T."/>
            <person name="Wu D."/>
            <person name="Pukall R."/>
            <person name="Steenblock K."/>
            <person name="Brambilla E."/>
            <person name="Klenk H.-P."/>
            <person name="Eisen J.A."/>
        </authorList>
    </citation>
    <scope>NUCLEOTIDE SEQUENCE [LARGE SCALE GENOMIC DNA]</scope>
    <source>
        <strain evidence="4">DSM 19664 / LMG 22246 / CIP 109416 / KR-200</strain>
    </source>
</reference>
<dbReference type="eggNOG" id="COG1028">
    <property type="taxonomic scope" value="Bacteria"/>
</dbReference>
<evidence type="ECO:0000313" key="3">
    <source>
        <dbReference type="EMBL" id="AFZ67942.1"/>
    </source>
</evidence>
<sequence>MTSSQEQRRVTPLPEAQDYRGRGRLEGKIAIITGADSGIGQGTAIEFAREGADVAITYLHDGSGAERTRGEVEAAGRRALVVQLDQRDPGSVARLFEQVELELGTPFILVNNAAISGAQKSVVDLTPEEWDDAIKSDLYGPFYCCQHFIRARRRAGGRGKLINVTSVHEEIPSQGAGAYDAAKGAVRNLTRTLALELAADLINVNNIAPGMILTPMNQEAIDDPDKYAEQVQSIPLKRAGLPWEIGRLAVFLASDDADYVHGTTFTMDGGLEQQQGQGA</sequence>
<dbReference type="EMBL" id="CP003382">
    <property type="protein sequence ID" value="AFZ67942.1"/>
    <property type="molecule type" value="Genomic_DNA"/>
</dbReference>
<dbReference type="HOGENOM" id="CLU_010194_1_3_0"/>
<evidence type="ECO:0000256" key="1">
    <source>
        <dbReference type="ARBA" id="ARBA00006484"/>
    </source>
</evidence>
<keyword evidence="2" id="KW-0560">Oxidoreductase</keyword>